<dbReference type="AlphaFoldDB" id="A0A975PET8"/>
<organism evidence="1 2">
    <name type="scientific">Arthrobacter sunyaminii</name>
    <dbReference type="NCBI Taxonomy" id="2816859"/>
    <lineage>
        <taxon>Bacteria</taxon>
        <taxon>Bacillati</taxon>
        <taxon>Actinomycetota</taxon>
        <taxon>Actinomycetes</taxon>
        <taxon>Micrococcales</taxon>
        <taxon>Micrococcaceae</taxon>
        <taxon>Arthrobacter</taxon>
    </lineage>
</organism>
<evidence type="ECO:0000313" key="1">
    <source>
        <dbReference type="EMBL" id="QWQ35689.1"/>
    </source>
</evidence>
<proteinExistence type="predicted"/>
<dbReference type="EMBL" id="CP076456">
    <property type="protein sequence ID" value="QWQ35689.1"/>
    <property type="molecule type" value="Genomic_DNA"/>
</dbReference>
<name>A0A975PET8_9MICC</name>
<accession>A0A975PET8</accession>
<dbReference type="KEGG" id="asun:KG104_14640"/>
<protein>
    <submittedName>
        <fullName evidence="1">DUF2797 domain-containing protein</fullName>
    </submittedName>
</protein>
<reference evidence="1" key="1">
    <citation type="submission" date="2021-06" db="EMBL/GenBank/DDBJ databases">
        <title>Novel species in genus Arthrobacter.</title>
        <authorList>
            <person name="Zhang G."/>
        </authorList>
    </citation>
    <scope>NUCLEOTIDE SEQUENCE</scope>
    <source>
        <strain evidence="1">Zg-ZUI122</strain>
    </source>
</reference>
<dbReference type="RefSeq" id="WP_181032454.1">
    <property type="nucleotide sequence ID" value="NZ_CP076456.1"/>
</dbReference>
<dbReference type="Proteomes" id="UP000680588">
    <property type="component" value="Chromosome"/>
</dbReference>
<evidence type="ECO:0000313" key="2">
    <source>
        <dbReference type="Proteomes" id="UP000680588"/>
    </source>
</evidence>
<sequence>MTTAPGRYLSAGVSWDDDGPYLALRSPVGVSLQMRLNAGTVLSYRVLPGEDGALRHCLGSVKVQDRHTRIAQPCPEHSAAERGYQCGPCFARDDWRLVHNVHRSGIASPGLQLYLEQPHWLYVATFADGTSKVGTAAAGRKRLRLVEQGAVAARYVARADDGRVVRILEDLVTAEAGLVQAVRAGTKAAALTQPLAEEFLDRTNSLHAAKVRELLAGAGIRGFSVVAETWERPAQARVVLDAAGAVAYPLDPGSGEHAMVIEAMVGAAALVTVEGSDTPLLADLARLKGRRLNLGAYQARLPALQTALF</sequence>
<keyword evidence="2" id="KW-1185">Reference proteome</keyword>
<gene>
    <name evidence="1" type="ORF">KG104_14640</name>
</gene>